<proteinExistence type="inferred from homology"/>
<keyword evidence="5 7" id="KW-1133">Transmembrane helix</keyword>
<dbReference type="OrthoDB" id="200249at2"/>
<organism evidence="8 9">
    <name type="scientific">Rhizosphaericola mali</name>
    <dbReference type="NCBI Taxonomy" id="2545455"/>
    <lineage>
        <taxon>Bacteria</taxon>
        <taxon>Pseudomonadati</taxon>
        <taxon>Bacteroidota</taxon>
        <taxon>Chitinophagia</taxon>
        <taxon>Chitinophagales</taxon>
        <taxon>Chitinophagaceae</taxon>
        <taxon>Rhizosphaericola</taxon>
    </lineage>
</organism>
<dbReference type="AlphaFoldDB" id="A0A5P2G2B4"/>
<dbReference type="EMBL" id="CP044016">
    <property type="protein sequence ID" value="QES87233.1"/>
    <property type="molecule type" value="Genomic_DNA"/>
</dbReference>
<evidence type="ECO:0000256" key="7">
    <source>
        <dbReference type="SAM" id="Phobius"/>
    </source>
</evidence>
<name>A0A5P2G2B4_9BACT</name>
<evidence type="ECO:0000313" key="8">
    <source>
        <dbReference type="EMBL" id="QES87233.1"/>
    </source>
</evidence>
<protein>
    <submittedName>
        <fullName evidence="8">DUF350 domain-containing protein</fullName>
    </submittedName>
</protein>
<comment type="subcellular location">
    <subcellularLocation>
        <location evidence="1">Cell membrane</location>
        <topology evidence="1">Multi-pass membrane protein</topology>
    </subcellularLocation>
</comment>
<dbReference type="InterPro" id="IPR007140">
    <property type="entry name" value="DUF350"/>
</dbReference>
<accession>A0A5P2G2B4</accession>
<dbReference type="Proteomes" id="UP000292424">
    <property type="component" value="Chromosome"/>
</dbReference>
<keyword evidence="3" id="KW-1003">Cell membrane</keyword>
<feature type="transmembrane region" description="Helical" evidence="7">
    <location>
        <begin position="48"/>
        <end position="69"/>
    </location>
</feature>
<keyword evidence="9" id="KW-1185">Reference proteome</keyword>
<evidence type="ECO:0000256" key="6">
    <source>
        <dbReference type="ARBA" id="ARBA00023136"/>
    </source>
</evidence>
<evidence type="ECO:0000256" key="2">
    <source>
        <dbReference type="ARBA" id="ARBA00005779"/>
    </source>
</evidence>
<reference evidence="8 9" key="1">
    <citation type="submission" date="2019-09" db="EMBL/GenBank/DDBJ databases">
        <title>Complete genome sequence of Arachidicoccus sp. B3-10 isolated from apple orchard soil.</title>
        <authorList>
            <person name="Kim H.S."/>
            <person name="Han K.-I."/>
            <person name="Suh M.K."/>
            <person name="Lee K.C."/>
            <person name="Eom M.K."/>
            <person name="Kim J.-S."/>
            <person name="Kang S.W."/>
            <person name="Sin Y."/>
            <person name="Lee J.-S."/>
        </authorList>
    </citation>
    <scope>NUCLEOTIDE SEQUENCE [LARGE SCALE GENOMIC DNA]</scope>
    <source>
        <strain evidence="8 9">B3-10</strain>
    </source>
</reference>
<evidence type="ECO:0000313" key="9">
    <source>
        <dbReference type="Proteomes" id="UP000292424"/>
    </source>
</evidence>
<feature type="transmembrane region" description="Helical" evidence="7">
    <location>
        <begin position="6"/>
        <end position="28"/>
    </location>
</feature>
<dbReference type="GO" id="GO:0005886">
    <property type="term" value="C:plasma membrane"/>
    <property type="evidence" value="ECO:0007669"/>
    <property type="project" value="UniProtKB-SubCell"/>
</dbReference>
<evidence type="ECO:0000256" key="3">
    <source>
        <dbReference type="ARBA" id="ARBA00022475"/>
    </source>
</evidence>
<dbReference type="KEGG" id="arac:E0W69_000660"/>
<evidence type="ECO:0000256" key="1">
    <source>
        <dbReference type="ARBA" id="ARBA00004651"/>
    </source>
</evidence>
<keyword evidence="4 7" id="KW-0812">Transmembrane</keyword>
<sequence length="71" mass="7849">MNYFFLGPVISSIIYSLVGLAILLLGYWIIERLTPEQTWKEISENKNIALAIIMASLIIGISMIISAAIHG</sequence>
<evidence type="ECO:0000256" key="4">
    <source>
        <dbReference type="ARBA" id="ARBA00022692"/>
    </source>
</evidence>
<keyword evidence="6 7" id="KW-0472">Membrane</keyword>
<dbReference type="RefSeq" id="WP_131328111.1">
    <property type="nucleotide sequence ID" value="NZ_CP044016.1"/>
</dbReference>
<gene>
    <name evidence="8" type="ORF">E0W69_000660</name>
</gene>
<evidence type="ECO:0000256" key="5">
    <source>
        <dbReference type="ARBA" id="ARBA00022989"/>
    </source>
</evidence>
<dbReference type="Pfam" id="PF03994">
    <property type="entry name" value="DUF350"/>
    <property type="match status" value="1"/>
</dbReference>
<comment type="similarity">
    <text evidence="2">Belongs to the UPF0719 family.</text>
</comment>